<feature type="domain" description="DUF6458" evidence="3">
    <location>
        <begin position="1"/>
        <end position="67"/>
    </location>
</feature>
<dbReference type="Proteomes" id="UP000805614">
    <property type="component" value="Unassembled WGS sequence"/>
</dbReference>
<feature type="transmembrane region" description="Helical" evidence="2">
    <location>
        <begin position="29"/>
        <end position="51"/>
    </location>
</feature>
<evidence type="ECO:0000256" key="2">
    <source>
        <dbReference type="SAM" id="Phobius"/>
    </source>
</evidence>
<reference evidence="4 5" key="1">
    <citation type="submission" date="2020-06" db="EMBL/GenBank/DDBJ databases">
        <title>Actinomadura xiongansis sp. nov., isolated from soil of Baiyangdian.</title>
        <authorList>
            <person name="Zhang X."/>
        </authorList>
    </citation>
    <scope>NUCLEOTIDE SEQUENCE [LARGE SCALE GENOMIC DNA]</scope>
    <source>
        <strain evidence="4 5">HBUM206468</strain>
    </source>
</reference>
<evidence type="ECO:0000259" key="3">
    <source>
        <dbReference type="Pfam" id="PF20059"/>
    </source>
</evidence>
<keyword evidence="5" id="KW-1185">Reference proteome</keyword>
<gene>
    <name evidence="4" type="ORF">HKK74_11815</name>
</gene>
<sequence length="167" mass="18404">MGLGVSLVFFAIGAILAFAVRFDLPGIDIHMIGWIFILVSLLNLAFTLMYTRPRRRAASLRAASLADVQEDPLYVVRPEEPMPHVHVERRVVDTPVQDGRPHTQPTQPVPPQADPTQTIPPQAGASTRSSQPAEPGQPVPPRPTTPPDEAAPAQQVRETTTRRRFRP</sequence>
<dbReference type="InterPro" id="IPR045597">
    <property type="entry name" value="DUF6458"/>
</dbReference>
<feature type="compositionally biased region" description="Basic and acidic residues" evidence="1">
    <location>
        <begin position="77"/>
        <end position="92"/>
    </location>
</feature>
<keyword evidence="2" id="KW-0812">Transmembrane</keyword>
<evidence type="ECO:0000313" key="5">
    <source>
        <dbReference type="Proteomes" id="UP000805614"/>
    </source>
</evidence>
<name>A0ABR7LN58_9ACTN</name>
<accession>A0ABR7LN58</accession>
<keyword evidence="2" id="KW-0472">Membrane</keyword>
<evidence type="ECO:0000256" key="1">
    <source>
        <dbReference type="SAM" id="MobiDB-lite"/>
    </source>
</evidence>
<organism evidence="4 5">
    <name type="scientific">Actinomadura alba</name>
    <dbReference type="NCBI Taxonomy" id="406431"/>
    <lineage>
        <taxon>Bacteria</taxon>
        <taxon>Bacillati</taxon>
        <taxon>Actinomycetota</taxon>
        <taxon>Actinomycetes</taxon>
        <taxon>Streptosporangiales</taxon>
        <taxon>Thermomonosporaceae</taxon>
        <taxon>Actinomadura</taxon>
    </lineage>
</organism>
<keyword evidence="2" id="KW-1133">Transmembrane helix</keyword>
<dbReference type="Pfam" id="PF20059">
    <property type="entry name" value="DUF6458"/>
    <property type="match status" value="1"/>
</dbReference>
<feature type="region of interest" description="Disordered" evidence="1">
    <location>
        <begin position="77"/>
        <end position="167"/>
    </location>
</feature>
<dbReference type="EMBL" id="JABVEC010000007">
    <property type="protein sequence ID" value="MBC6466181.1"/>
    <property type="molecule type" value="Genomic_DNA"/>
</dbReference>
<proteinExistence type="predicted"/>
<evidence type="ECO:0000313" key="4">
    <source>
        <dbReference type="EMBL" id="MBC6466181.1"/>
    </source>
</evidence>
<protein>
    <recommendedName>
        <fullName evidence="3">DUF6458 domain-containing protein</fullName>
    </recommendedName>
</protein>
<feature type="compositionally biased region" description="Pro residues" evidence="1">
    <location>
        <begin position="135"/>
        <end position="146"/>
    </location>
</feature>
<comment type="caution">
    <text evidence="4">The sequence shown here is derived from an EMBL/GenBank/DDBJ whole genome shotgun (WGS) entry which is preliminary data.</text>
</comment>
<dbReference type="RefSeq" id="WP_187243194.1">
    <property type="nucleotide sequence ID" value="NZ_BAAAOK010000059.1"/>
</dbReference>